<evidence type="ECO:0000313" key="1">
    <source>
        <dbReference type="EMBL" id="EFF8956512.1"/>
    </source>
</evidence>
<evidence type="ECO:0000313" key="3">
    <source>
        <dbReference type="Proteomes" id="UP000524010"/>
    </source>
</evidence>
<reference evidence="1 3" key="2">
    <citation type="submission" date="2020-02" db="EMBL/GenBank/DDBJ databases">
        <authorList>
            <consortium name="PulseNet: The National Subtyping Network for Foodborne Disease Surveillance"/>
            <person name="Tarr C.L."/>
            <person name="Trees E."/>
            <person name="Katz L.S."/>
            <person name="Carleton-Romer H.A."/>
            <person name="Stroika S."/>
            <person name="Kucerova Z."/>
            <person name="Roache K.F."/>
            <person name="Sabol A.L."/>
            <person name="Besser J."/>
            <person name="Gerner-Smidt P."/>
        </authorList>
    </citation>
    <scope>NUCLEOTIDE SEQUENCE [LARGE SCALE GENOMIC DNA]</scope>
    <source>
        <strain evidence="1 3">PNUSAE005278</strain>
    </source>
</reference>
<dbReference type="EMBL" id="AASVQO010000023">
    <property type="protein sequence ID" value="EFH3676025.1"/>
    <property type="molecule type" value="Genomic_DNA"/>
</dbReference>
<name>A0A3P1I9M7_ECOLX</name>
<protein>
    <submittedName>
        <fullName evidence="2">Uncharacterized protein</fullName>
    </submittedName>
</protein>
<evidence type="ECO:0000313" key="2">
    <source>
        <dbReference type="EMBL" id="EFH3676025.1"/>
    </source>
</evidence>
<gene>
    <name evidence="1" type="ORF">BTB68_004559</name>
    <name evidence="2" type="ORF">F9461_22885</name>
</gene>
<comment type="caution">
    <text evidence="2">The sequence shown here is derived from an EMBL/GenBank/DDBJ whole genome shotgun (WGS) entry which is preliminary data.</text>
</comment>
<dbReference type="Proteomes" id="UP000534496">
    <property type="component" value="Unassembled WGS sequence"/>
</dbReference>
<proteinExistence type="predicted"/>
<evidence type="ECO:0000313" key="4">
    <source>
        <dbReference type="Proteomes" id="UP000534496"/>
    </source>
</evidence>
<dbReference type="RefSeq" id="WP_000074139.1">
    <property type="nucleotide sequence ID" value="NZ_BFMA01000032.1"/>
</dbReference>
<organism evidence="2 4">
    <name type="scientific">Escherichia coli</name>
    <dbReference type="NCBI Taxonomy" id="562"/>
    <lineage>
        <taxon>Bacteria</taxon>
        <taxon>Pseudomonadati</taxon>
        <taxon>Pseudomonadota</taxon>
        <taxon>Gammaproteobacteria</taxon>
        <taxon>Enterobacterales</taxon>
        <taxon>Enterobacteriaceae</taxon>
        <taxon>Escherichia</taxon>
    </lineage>
</organism>
<dbReference type="EMBL" id="AASRHK010000074">
    <property type="protein sequence ID" value="EFF8956512.1"/>
    <property type="molecule type" value="Genomic_DNA"/>
</dbReference>
<dbReference type="Proteomes" id="UP000524010">
    <property type="component" value="Unassembled WGS sequence"/>
</dbReference>
<sequence>MSPANKFMFAGMLMMMGAGLLLELYDAKTDKETCDCQLCITLQIYVTSNIKIGRNDGAYILWRLDNHLVIQNNTVLYIFLVL</sequence>
<dbReference type="AlphaFoldDB" id="A0A3P1I9M7"/>
<accession>A0A3P1I9M7</accession>
<reference evidence="2 4" key="1">
    <citation type="submission" date="2019-12" db="EMBL/GenBank/DDBJ databases">
        <authorList>
            <consortium name="NARMS: The National Antimicrobial Resistance Monitoring System"/>
        </authorList>
    </citation>
    <scope>NUCLEOTIDE SEQUENCE [LARGE SCALE GENOMIC DNA]</scope>
    <source>
        <strain evidence="2 4">CVM N19EC0189</strain>
    </source>
</reference>